<dbReference type="EMBL" id="JABMCB010000169">
    <property type="protein sequence ID" value="NUU75285.1"/>
    <property type="molecule type" value="Genomic_DNA"/>
</dbReference>
<comment type="caution">
    <text evidence="2">The sequence shown here is derived from an EMBL/GenBank/DDBJ whole genome shotgun (WGS) entry which is preliminary data.</text>
</comment>
<dbReference type="CDD" id="cd02511">
    <property type="entry name" value="Beta4Glucosyltransferase"/>
    <property type="match status" value="1"/>
</dbReference>
<dbReference type="Proteomes" id="UP000526125">
    <property type="component" value="Unassembled WGS sequence"/>
</dbReference>
<dbReference type="Gene3D" id="3.90.550.10">
    <property type="entry name" value="Spore Coat Polysaccharide Biosynthesis Protein SpsA, Chain A"/>
    <property type="match status" value="1"/>
</dbReference>
<proteinExistence type="predicted"/>
<keyword evidence="3" id="KW-1185">Reference proteome</keyword>
<dbReference type="Pfam" id="PF00535">
    <property type="entry name" value="Glycos_transf_2"/>
    <property type="match status" value="1"/>
</dbReference>
<feature type="domain" description="Glycosyltransferase 2-like" evidence="1">
    <location>
        <begin position="8"/>
        <end position="105"/>
    </location>
</feature>
<dbReference type="RefSeq" id="WP_175395116.1">
    <property type="nucleotide sequence ID" value="NZ_JABMCB010000169.1"/>
</dbReference>
<dbReference type="GO" id="GO:0016740">
    <property type="term" value="F:transferase activity"/>
    <property type="evidence" value="ECO:0007669"/>
    <property type="project" value="UniProtKB-KW"/>
</dbReference>
<reference evidence="2 3" key="1">
    <citation type="submission" date="2020-05" db="EMBL/GenBank/DDBJ databases">
        <title>Genome Sequencing of Type Strains.</title>
        <authorList>
            <person name="Lemaire J.F."/>
            <person name="Inderbitzin P."/>
            <person name="Gregorio O.A."/>
            <person name="Collins S.B."/>
            <person name="Wespe N."/>
            <person name="Knight-Connoni V."/>
        </authorList>
    </citation>
    <scope>NUCLEOTIDE SEQUENCE [LARGE SCALE GENOMIC DNA]</scope>
    <source>
        <strain evidence="2 3">LMG 21957</strain>
    </source>
</reference>
<evidence type="ECO:0000313" key="3">
    <source>
        <dbReference type="Proteomes" id="UP000526125"/>
    </source>
</evidence>
<dbReference type="AlphaFoldDB" id="A0A7Y6BUL2"/>
<name>A0A7Y6BUL2_9BACL</name>
<accession>A0A7Y6BUL2</accession>
<keyword evidence="2" id="KW-0808">Transferase</keyword>
<dbReference type="SUPFAM" id="SSF53448">
    <property type="entry name" value="Nucleotide-diphospho-sugar transferases"/>
    <property type="match status" value="1"/>
</dbReference>
<dbReference type="InterPro" id="IPR001173">
    <property type="entry name" value="Glyco_trans_2-like"/>
</dbReference>
<dbReference type="InterPro" id="IPR029044">
    <property type="entry name" value="Nucleotide-diphossugar_trans"/>
</dbReference>
<organism evidence="2 3">
    <name type="scientific">Paenibacillus xylanilyticus</name>
    <dbReference type="NCBI Taxonomy" id="248903"/>
    <lineage>
        <taxon>Bacteria</taxon>
        <taxon>Bacillati</taxon>
        <taxon>Bacillota</taxon>
        <taxon>Bacilli</taxon>
        <taxon>Bacillales</taxon>
        <taxon>Paenibacillaceae</taxon>
        <taxon>Paenibacillus</taxon>
    </lineage>
</organism>
<gene>
    <name evidence="2" type="ORF">HP552_08575</name>
</gene>
<sequence>MENKIPVSVIIMTKNEEKNIRKCITSVSEFAEVFVVDSGSTDRTTEIASNMGANVVDFRWNGQYPKKKQWCLDYLPFQHEYVLYVDADEEVTSQLAQEIRTTFRKGTLSNGYFVGFDLVFMNKVLKYGHRMYKLVLLNRHKGKFLDYNDLNASNMWEVEGHYQPQIEGDTAVLKGSMVHYDHDSLFDYFAKHNRYSDWEAVVRSNGAMSNLNESQIFIRTFQKRIFNRIPMKWLVSFLHSYIIKLGFLDGSAGFHYAFARCMYYWQIGIKMKEIEFHQNQQQRMKLESELRKAQEGI</sequence>
<dbReference type="PANTHER" id="PTHR43630">
    <property type="entry name" value="POLY-BETA-1,6-N-ACETYL-D-GLUCOSAMINE SYNTHASE"/>
    <property type="match status" value="1"/>
</dbReference>
<protein>
    <submittedName>
        <fullName evidence="2">Glycosyltransferase family 2 protein</fullName>
    </submittedName>
</protein>
<evidence type="ECO:0000313" key="2">
    <source>
        <dbReference type="EMBL" id="NUU75285.1"/>
    </source>
</evidence>
<dbReference type="PANTHER" id="PTHR43630:SF2">
    <property type="entry name" value="GLYCOSYLTRANSFERASE"/>
    <property type="match status" value="1"/>
</dbReference>
<evidence type="ECO:0000259" key="1">
    <source>
        <dbReference type="Pfam" id="PF00535"/>
    </source>
</evidence>